<dbReference type="SUPFAM" id="SSF47203">
    <property type="entry name" value="Acyl-CoA dehydrogenase C-terminal domain-like"/>
    <property type="match status" value="2"/>
</dbReference>
<dbReference type="InterPro" id="IPR046373">
    <property type="entry name" value="Acyl-CoA_Oxase/DH_mid-dom_sf"/>
</dbReference>
<dbReference type="GO" id="GO:0071949">
    <property type="term" value="F:FAD binding"/>
    <property type="evidence" value="ECO:0007669"/>
    <property type="project" value="InterPro"/>
</dbReference>
<evidence type="ECO:0000313" key="18">
    <source>
        <dbReference type="EMBL" id="KMY95534.1"/>
    </source>
</evidence>
<gene>
    <name evidence="18" type="primary">Dsim\GD11593</name>
    <name evidence="18" type="ORF">Dsimw501_GD11593</name>
</gene>
<evidence type="ECO:0000256" key="11">
    <source>
        <dbReference type="PIRNR" id="PIRNR000168"/>
    </source>
</evidence>
<feature type="compositionally biased region" description="Polar residues" evidence="14">
    <location>
        <begin position="1"/>
        <end position="19"/>
    </location>
</feature>
<accession>A0A0J9RJB7</accession>
<dbReference type="GO" id="GO:0005504">
    <property type="term" value="F:fatty acid binding"/>
    <property type="evidence" value="ECO:0007669"/>
    <property type="project" value="TreeGrafter"/>
</dbReference>
<evidence type="ECO:0000256" key="14">
    <source>
        <dbReference type="SAM" id="MobiDB-lite"/>
    </source>
</evidence>
<keyword evidence="7" id="KW-0276">Fatty acid metabolism</keyword>
<evidence type="ECO:0000259" key="15">
    <source>
        <dbReference type="Pfam" id="PF01756"/>
    </source>
</evidence>
<evidence type="ECO:0000256" key="9">
    <source>
        <dbReference type="ARBA" id="ARBA00023098"/>
    </source>
</evidence>
<comment type="pathway">
    <text evidence="3">Lipid metabolism; peroxisomal fatty acid beta-oxidation.</text>
</comment>
<evidence type="ECO:0000256" key="5">
    <source>
        <dbReference type="ARBA" id="ARBA00022630"/>
    </source>
</evidence>
<organism evidence="18">
    <name type="scientific">Drosophila simulans</name>
    <name type="common">Fruit fly</name>
    <dbReference type="NCBI Taxonomy" id="7240"/>
    <lineage>
        <taxon>Eukaryota</taxon>
        <taxon>Metazoa</taxon>
        <taxon>Ecdysozoa</taxon>
        <taxon>Arthropoda</taxon>
        <taxon>Hexapoda</taxon>
        <taxon>Insecta</taxon>
        <taxon>Pterygota</taxon>
        <taxon>Neoptera</taxon>
        <taxon>Endopterygota</taxon>
        <taxon>Diptera</taxon>
        <taxon>Brachycera</taxon>
        <taxon>Muscomorpha</taxon>
        <taxon>Ephydroidea</taxon>
        <taxon>Drosophilidae</taxon>
        <taxon>Drosophila</taxon>
        <taxon>Sophophora</taxon>
    </lineage>
</organism>
<feature type="domain" description="Acyl-CoA oxidase C-alpha1" evidence="17">
    <location>
        <begin position="300"/>
        <end position="461"/>
    </location>
</feature>
<dbReference type="FunFam" id="2.40.110.10:FF:000003">
    <property type="entry name" value="Acyl-coenzyme A oxidase"/>
    <property type="match status" value="1"/>
</dbReference>
<dbReference type="InterPro" id="IPR002655">
    <property type="entry name" value="Acyl-CoA_oxidase_C"/>
</dbReference>
<evidence type="ECO:0000259" key="17">
    <source>
        <dbReference type="Pfam" id="PF22924"/>
    </source>
</evidence>
<dbReference type="InterPro" id="IPR012258">
    <property type="entry name" value="Acyl-CoA_oxidase"/>
</dbReference>
<comment type="cofactor">
    <cofactor evidence="1">
        <name>FAD</name>
        <dbReference type="ChEBI" id="CHEBI:57692"/>
    </cofactor>
</comment>
<reference evidence="18" key="1">
    <citation type="journal article" date="2013" name="Genome Res.">
        <title>A second-generation assembly of the Drosophila simulans genome provides new insights into patterns of lineage-specific divergence.</title>
        <authorList>
            <person name="Hu T.T."/>
            <person name="Eisen M.B."/>
            <person name="Thornton K.R."/>
            <person name="Andolfatto P."/>
        </authorList>
    </citation>
    <scope>NUCLEOTIDE SEQUENCE [LARGE SCALE GENOMIC DNA]</scope>
    <source>
        <strain evidence="18">W501</strain>
    </source>
</reference>
<feature type="region of interest" description="Disordered" evidence="14">
    <location>
        <begin position="1"/>
        <end position="20"/>
    </location>
</feature>
<dbReference type="GO" id="GO:0055088">
    <property type="term" value="P:lipid homeostasis"/>
    <property type="evidence" value="ECO:0007669"/>
    <property type="project" value="TreeGrafter"/>
</dbReference>
<dbReference type="InterPro" id="IPR036250">
    <property type="entry name" value="AcylCo_DH-like_C"/>
</dbReference>
<dbReference type="Gene3D" id="2.40.110.10">
    <property type="entry name" value="Butyryl-CoA Dehydrogenase, subunit A, domain 2"/>
    <property type="match status" value="1"/>
</dbReference>
<dbReference type="GO" id="GO:0003997">
    <property type="term" value="F:acyl-CoA oxidase activity"/>
    <property type="evidence" value="ECO:0007669"/>
    <property type="project" value="InterPro"/>
</dbReference>
<evidence type="ECO:0000259" key="16">
    <source>
        <dbReference type="Pfam" id="PF14749"/>
    </source>
</evidence>
<evidence type="ECO:0000256" key="2">
    <source>
        <dbReference type="ARBA" id="ARBA00004275"/>
    </source>
</evidence>
<evidence type="ECO:0000256" key="8">
    <source>
        <dbReference type="ARBA" id="ARBA00023002"/>
    </source>
</evidence>
<keyword evidence="9" id="KW-0443">Lipid metabolism</keyword>
<feature type="active site" description="Proton acceptor" evidence="12">
    <location>
        <position position="446"/>
    </location>
</feature>
<dbReference type="Pfam" id="PF22924">
    <property type="entry name" value="ACOX_C_alpha1"/>
    <property type="match status" value="1"/>
</dbReference>
<dbReference type="GO" id="GO:0005777">
    <property type="term" value="C:peroxisome"/>
    <property type="evidence" value="ECO:0007669"/>
    <property type="project" value="UniProtKB-SubCell"/>
</dbReference>
<sequence length="682" mass="76602">MASSTSVIPNSVIPTTVNPDLQKERDAASFSSEEFAAWWAGGEEVLKFNRGVREYMEKDVDYSEMLQLQNKTHEEIIEFSTRGAIDGAKKLRRLQEERNPSGDVYWPNMYDNQVMWGLVPGGNPFGVMYVMLVKALQAQCTPEQYEDFGKRVERFEICGTYAQTELGHGTYLRGLETRADFDRKTDEFVLNTPKISSYKWWPGGLGHSSNHCLVMAQLYIDNKCKGPHMFFIQVRDEDTHEPLPGVHIGDIGKKMGFIGVNNGFLGLKDVRIPRTRMLMRHAQVKADGSYVSSPTNVLTYFAMVRTRCVVARGNAIMLAAAATIATRYSAVRRQSPINPNEREPQIMDHVTQQMKLFPEIATSVAYRKASDYLWNLYDVTIKDIENGKYERLPELHSLSCALKVTCSMDSAAGVEKLRLACGGHGYLTSSNMSSIYVSATAACTYEGENTVLLLQIGRFLMKTWRAALTGAPLPPTVSYLAEVQKNPEFGKWTGSWENMVKAMQYAAANRTQLAFKSLSNRLTRGETEANAANHTGIEFTQAAELHGRAFVFSAFTEAVTGPKSKTRSANFNRVLENLLELYLVKETLNQMGHLLRFINLTDTDLSRLQDRLETVLTKLRPDAVAIVDGFDFSDLQLNSTLGSYDGNAYERIFDAALKNPMNQKSVPKSFHEILRPFMKSNI</sequence>
<dbReference type="PIRSF" id="PIRSF000168">
    <property type="entry name" value="Acyl-CoA_oxidase"/>
    <property type="match status" value="1"/>
</dbReference>
<feature type="binding site" evidence="13">
    <location>
        <position position="164"/>
    </location>
    <ligand>
        <name>FAD</name>
        <dbReference type="ChEBI" id="CHEBI:57692"/>
    </ligand>
</feature>
<dbReference type="OrthoDB" id="538336at2759"/>
<evidence type="ECO:0000256" key="7">
    <source>
        <dbReference type="ARBA" id="ARBA00022832"/>
    </source>
</evidence>
<proteinExistence type="inferred from homology"/>
<dbReference type="SUPFAM" id="SSF56645">
    <property type="entry name" value="Acyl-CoA dehydrogenase NM domain-like"/>
    <property type="match status" value="1"/>
</dbReference>
<keyword evidence="8 18" id="KW-0560">Oxidoreductase</keyword>
<feature type="domain" description="Acyl-coenzyme A oxidase N-terminal" evidence="16">
    <location>
        <begin position="32"/>
        <end position="158"/>
    </location>
</feature>
<dbReference type="FunFam" id="1.20.140.10:FF:000013">
    <property type="entry name" value="Acyl-coenzyme A oxidase"/>
    <property type="match status" value="1"/>
</dbReference>
<dbReference type="Gene3D" id="1.10.540.10">
    <property type="entry name" value="Acyl-CoA dehydrogenase/oxidase, N-terminal domain"/>
    <property type="match status" value="1"/>
</dbReference>
<dbReference type="PANTHER" id="PTHR10909">
    <property type="entry name" value="ELECTRON TRANSPORT OXIDOREDUCTASE"/>
    <property type="match status" value="1"/>
</dbReference>
<dbReference type="Pfam" id="PF01756">
    <property type="entry name" value="ACOX"/>
    <property type="match status" value="1"/>
</dbReference>
<protein>
    <recommendedName>
        <fullName evidence="11">Acyl-coenzyme A oxidase</fullName>
    </recommendedName>
</protein>
<dbReference type="Bgee" id="FBgn0183334">
    <property type="expression patterns" value="Expressed in adult organism and 3 other cell types or tissues"/>
</dbReference>
<dbReference type="FunFam" id="1.10.540.10:FF:000065">
    <property type="entry name" value="Acyl-coenzyme A oxidase"/>
    <property type="match status" value="1"/>
</dbReference>
<dbReference type="PANTHER" id="PTHR10909:SF250">
    <property type="entry name" value="PEROXISOMAL ACYL-COENZYME A OXIDASE 1"/>
    <property type="match status" value="1"/>
</dbReference>
<evidence type="ECO:0000256" key="1">
    <source>
        <dbReference type="ARBA" id="ARBA00001974"/>
    </source>
</evidence>
<name>A0A0J9RJB7_DROSI</name>
<evidence type="ECO:0000256" key="4">
    <source>
        <dbReference type="ARBA" id="ARBA00006288"/>
    </source>
</evidence>
<feature type="binding site" evidence="13">
    <location>
        <position position="203"/>
    </location>
    <ligand>
        <name>FAD</name>
        <dbReference type="ChEBI" id="CHEBI:57692"/>
    </ligand>
</feature>
<reference evidence="18" key="2">
    <citation type="submission" date="2014-06" db="EMBL/GenBank/DDBJ databases">
        <authorList>
            <person name="Hu T."/>
            <person name="Eisen M.B."/>
            <person name="Thornton K.R."/>
            <person name="Andolfatto P."/>
        </authorList>
    </citation>
    <scope>NUCLEOTIDE SEQUENCE</scope>
    <source>
        <strain evidence="18">W501</strain>
    </source>
</reference>
<dbReference type="EMBL" id="CM002911">
    <property type="protein sequence ID" value="KMY95534.1"/>
    <property type="molecule type" value="Genomic_DNA"/>
</dbReference>
<dbReference type="InterPro" id="IPR029320">
    <property type="entry name" value="Acyl-CoA_ox_N"/>
</dbReference>
<dbReference type="AlphaFoldDB" id="A0A0J9RJB7"/>
<evidence type="ECO:0000256" key="10">
    <source>
        <dbReference type="ARBA" id="ARBA00023140"/>
    </source>
</evidence>
<dbReference type="FunFam" id="1.20.140.10:FF:000005">
    <property type="entry name" value="Acyl-coenzyme A oxidase"/>
    <property type="match status" value="1"/>
</dbReference>
<comment type="similarity">
    <text evidence="4 11">Belongs to the acyl-CoA oxidase family.</text>
</comment>
<dbReference type="InterPro" id="IPR037069">
    <property type="entry name" value="AcylCoA_DH/ox_N_sf"/>
</dbReference>
<dbReference type="GO" id="GO:0033540">
    <property type="term" value="P:fatty acid beta-oxidation using acyl-CoA oxidase"/>
    <property type="evidence" value="ECO:0007669"/>
    <property type="project" value="TreeGrafter"/>
</dbReference>
<evidence type="ECO:0000256" key="12">
    <source>
        <dbReference type="PIRSR" id="PIRSR000168-1"/>
    </source>
</evidence>
<dbReference type="Gene3D" id="1.20.140.10">
    <property type="entry name" value="Butyryl-CoA Dehydrogenase, subunit A, domain 3"/>
    <property type="match status" value="2"/>
</dbReference>
<reference evidence="18" key="3">
    <citation type="submission" date="2015-04" db="EMBL/GenBank/DDBJ databases">
        <authorList>
            <consortium name="FlyBase"/>
        </authorList>
    </citation>
    <scope>NUCLEOTIDE SEQUENCE</scope>
    <source>
        <strain evidence="18">W501</strain>
    </source>
</reference>
<evidence type="ECO:0000256" key="3">
    <source>
        <dbReference type="ARBA" id="ARBA00004846"/>
    </source>
</evidence>
<evidence type="ECO:0000256" key="6">
    <source>
        <dbReference type="ARBA" id="ARBA00022827"/>
    </source>
</evidence>
<comment type="subcellular location">
    <subcellularLocation>
        <location evidence="2">Peroxisome</location>
    </subcellularLocation>
</comment>
<evidence type="ECO:0000256" key="13">
    <source>
        <dbReference type="PIRSR" id="PIRSR000168-2"/>
    </source>
</evidence>
<feature type="domain" description="Acyl-CoA oxidase C-terminal" evidence="15">
    <location>
        <begin position="496"/>
        <end position="679"/>
    </location>
</feature>
<dbReference type="InterPro" id="IPR009100">
    <property type="entry name" value="AcylCoA_DH/oxidase_NM_dom_sf"/>
</dbReference>
<keyword evidence="5 11" id="KW-0285">Flavoprotein</keyword>
<dbReference type="Pfam" id="PF14749">
    <property type="entry name" value="Acyl-CoA_ox_N"/>
    <property type="match status" value="1"/>
</dbReference>
<dbReference type="InterPro" id="IPR055060">
    <property type="entry name" value="ACOX_C_alpha1"/>
</dbReference>
<keyword evidence="10" id="KW-0576">Peroxisome</keyword>
<dbReference type="KEGG" id="dsi:Dsimw501_GD11593"/>
<keyword evidence="6 11" id="KW-0274">FAD</keyword>
<dbReference type="Proteomes" id="UP000035880">
    <property type="component" value="Chromosome 2R"/>
</dbReference>